<feature type="compositionally biased region" description="Polar residues" evidence="2">
    <location>
        <begin position="141"/>
        <end position="156"/>
    </location>
</feature>
<dbReference type="AlphaFoldDB" id="A0A9P9W8A2"/>
<evidence type="ECO:0000313" key="4">
    <source>
        <dbReference type="EMBL" id="KAI1849268.1"/>
    </source>
</evidence>
<feature type="region of interest" description="Disordered" evidence="2">
    <location>
        <begin position="693"/>
        <end position="715"/>
    </location>
</feature>
<feature type="compositionally biased region" description="Acidic residues" evidence="2">
    <location>
        <begin position="33"/>
        <end position="48"/>
    </location>
</feature>
<dbReference type="InterPro" id="IPR005135">
    <property type="entry name" value="Endo/exonuclease/phosphatase"/>
</dbReference>
<protein>
    <recommendedName>
        <fullName evidence="3">Endonuclease/exonuclease/phosphatase domain-containing protein</fullName>
    </recommendedName>
</protein>
<evidence type="ECO:0000259" key="3">
    <source>
        <dbReference type="Pfam" id="PF14529"/>
    </source>
</evidence>
<proteinExistence type="predicted"/>
<dbReference type="EMBL" id="JAFIMR010000078">
    <property type="protein sequence ID" value="KAI1849268.1"/>
    <property type="molecule type" value="Genomic_DNA"/>
</dbReference>
<dbReference type="Proteomes" id="UP000829685">
    <property type="component" value="Unassembled WGS sequence"/>
</dbReference>
<dbReference type="InterPro" id="IPR036691">
    <property type="entry name" value="Endo/exonu/phosph_ase_sf"/>
</dbReference>
<feature type="compositionally biased region" description="Basic and acidic residues" evidence="2">
    <location>
        <begin position="700"/>
        <end position="715"/>
    </location>
</feature>
<keyword evidence="1" id="KW-0175">Coiled coil</keyword>
<evidence type="ECO:0000256" key="1">
    <source>
        <dbReference type="SAM" id="Coils"/>
    </source>
</evidence>
<feature type="region of interest" description="Disordered" evidence="2">
    <location>
        <begin position="1"/>
        <end position="62"/>
    </location>
</feature>
<feature type="region of interest" description="Disordered" evidence="2">
    <location>
        <begin position="132"/>
        <end position="156"/>
    </location>
</feature>
<sequence>MAPPVDRLVQVETASQRQSNRRRVPTAKAQEGEQNDDGESTESEENVAEEIHVGGPTASVRPRTTIRIKQAQIAEKAPDQPWQATLLSVMRESAEKNEARQNELIAINQELKELREQLLSIKAVLEHQSPQPSYAEVARTPPTTNPSNIRTLSSGLTLPSTFTDAPFCTLDTSRMTEERPKKGNSAAVRTLVETDMRKKEGKEAWRCIAVSKNGTGNDRIRVICRDEGELQELYPVKLNNVNRTAVLDERGTVLPGAGEALGQENDVQIAKISWLSNMENGKAYGSMAVYVTKGSDANKLLAGQYFNVAGESAYTKPFEHRHRPLQCADDAQGKVITTATARQQNRSAHYAVAHTSPPASPAEGYISRPMDHDFRTLQLNVRRQDTVQLSLMNDSELRDYGIIAIQEPNVRRIDNAIISAPMRHANWTKMLPTTLHDGGWAAGAMLWINTKLDATQVPVRNANVTAALVKVADRVVLVASVYIPSNNAVASGETISQLRDLGRQASHSTDYLYTGDFNLHDQVWGGDGVSQARQGEADHLIDMMNELGLMSLLPRGTKTWQRDGRETTIDLVLTSTGLVRDTIACGIHPTEHGSDHRAIEATFGTRMPVKHAKNRLLLRNAPWEEIRTRIADTLKPVPTDGTVQQRTDRIISAVLEAVHALTPRAKPSTYAKRWWTMDLTKLRKTCTYWRNQARSRRRSGRTDPGVEHQAREAGKTYHTAIRKQKKTHWHEYLEENANIWQAARYLDPGEHSAFDEINR</sequence>
<reference evidence="4" key="1">
    <citation type="submission" date="2021-03" db="EMBL/GenBank/DDBJ databases">
        <title>Revisited historic fungal species revealed as producer of novel bioactive compounds through whole genome sequencing and comparative genomics.</title>
        <authorList>
            <person name="Vignolle G.A."/>
            <person name="Hochenegger N."/>
            <person name="Mach R.L."/>
            <person name="Mach-Aigner A.R."/>
            <person name="Javad Rahimi M."/>
            <person name="Salim K.A."/>
            <person name="Chan C.M."/>
            <person name="Lim L.B.L."/>
            <person name="Cai F."/>
            <person name="Druzhinina I.S."/>
            <person name="U'Ren J.M."/>
            <person name="Derntl C."/>
        </authorList>
    </citation>
    <scope>NUCLEOTIDE SEQUENCE</scope>
    <source>
        <strain evidence="4">TUCIM 5799</strain>
    </source>
</reference>
<organism evidence="4 5">
    <name type="scientific">Neoarthrinium moseri</name>
    <dbReference type="NCBI Taxonomy" id="1658444"/>
    <lineage>
        <taxon>Eukaryota</taxon>
        <taxon>Fungi</taxon>
        <taxon>Dikarya</taxon>
        <taxon>Ascomycota</taxon>
        <taxon>Pezizomycotina</taxon>
        <taxon>Sordariomycetes</taxon>
        <taxon>Xylariomycetidae</taxon>
        <taxon>Amphisphaeriales</taxon>
        <taxon>Apiosporaceae</taxon>
        <taxon>Neoarthrinium</taxon>
    </lineage>
</organism>
<dbReference type="Gene3D" id="3.60.10.10">
    <property type="entry name" value="Endonuclease/exonuclease/phosphatase"/>
    <property type="match status" value="1"/>
</dbReference>
<dbReference type="Pfam" id="PF14529">
    <property type="entry name" value="Exo_endo_phos_2"/>
    <property type="match status" value="1"/>
</dbReference>
<feature type="domain" description="Endonuclease/exonuclease/phosphatase" evidence="3">
    <location>
        <begin position="477"/>
        <end position="599"/>
    </location>
</feature>
<comment type="caution">
    <text evidence="4">The sequence shown here is derived from an EMBL/GenBank/DDBJ whole genome shotgun (WGS) entry which is preliminary data.</text>
</comment>
<accession>A0A9P9W8A2</accession>
<name>A0A9P9W8A2_9PEZI</name>
<keyword evidence="5" id="KW-1185">Reference proteome</keyword>
<evidence type="ECO:0000256" key="2">
    <source>
        <dbReference type="SAM" id="MobiDB-lite"/>
    </source>
</evidence>
<gene>
    <name evidence="4" type="ORF">JX265_013654</name>
</gene>
<dbReference type="SUPFAM" id="SSF56219">
    <property type="entry name" value="DNase I-like"/>
    <property type="match status" value="1"/>
</dbReference>
<dbReference type="GO" id="GO:0003824">
    <property type="term" value="F:catalytic activity"/>
    <property type="evidence" value="ECO:0007669"/>
    <property type="project" value="InterPro"/>
</dbReference>
<evidence type="ECO:0000313" key="5">
    <source>
        <dbReference type="Proteomes" id="UP000829685"/>
    </source>
</evidence>
<feature type="coiled-coil region" evidence="1">
    <location>
        <begin position="97"/>
        <end position="128"/>
    </location>
</feature>